<evidence type="ECO:0000256" key="3">
    <source>
        <dbReference type="ARBA" id="ARBA00022676"/>
    </source>
</evidence>
<evidence type="ECO:0000256" key="5">
    <source>
        <dbReference type="ARBA" id="ARBA00022692"/>
    </source>
</evidence>
<protein>
    <submittedName>
        <fullName evidence="10">Glycosyltransferase family 39 protein</fullName>
    </submittedName>
</protein>
<evidence type="ECO:0000256" key="4">
    <source>
        <dbReference type="ARBA" id="ARBA00022679"/>
    </source>
</evidence>
<dbReference type="GO" id="GO:0016763">
    <property type="term" value="F:pentosyltransferase activity"/>
    <property type="evidence" value="ECO:0007669"/>
    <property type="project" value="TreeGrafter"/>
</dbReference>
<dbReference type="EMBL" id="SKFG01000031">
    <property type="protein sequence ID" value="TCZ73584.1"/>
    <property type="molecule type" value="Genomic_DNA"/>
</dbReference>
<dbReference type="PANTHER" id="PTHR33908:SF11">
    <property type="entry name" value="MEMBRANE PROTEIN"/>
    <property type="match status" value="1"/>
</dbReference>
<feature type="transmembrane region" description="Helical" evidence="8">
    <location>
        <begin position="165"/>
        <end position="181"/>
    </location>
</feature>
<sequence>MSFIRSKRGILWTILIVSCVLKIMVILFNGHTYNLDSDDMSYLRTARIWLDTGEFTYNDPERPTVFITPAFPAFIAVLMKFIGEGYVLEQTIRIIQTLIMTFCLYMLYVIGKRIWNERVGLWAAGISAFYLPLWLVSNFILTEALFVLSLMLLVYCALRAKEQPTIGWAVAFGLAWVFATYVRPTIALWPGIFLLLLLVWRQIPWRKVMMCGVVAAIVFVGCLAPWWVRNYEVSGGQFIPLTKSSGNPLLLGTFPYGLPSLEEQRTWHKTNNLWENDEFDTKWAKERIRTGFIESPKVFISWYTIGKFSMFWGDVYYWRSIPGMPLTVPIVMHYVILISGVIGIWLSRRNQSGVMLVTLLAYFTILHMIYLAHSRYSVVLIPILALFSAVAITQMINKFKRIKDQTSI</sequence>
<keyword evidence="4 10" id="KW-0808">Transferase</keyword>
<feature type="domain" description="Glycosyltransferase RgtA/B/C/D-like" evidence="9">
    <location>
        <begin position="69"/>
        <end position="223"/>
    </location>
</feature>
<evidence type="ECO:0000256" key="2">
    <source>
        <dbReference type="ARBA" id="ARBA00022475"/>
    </source>
</evidence>
<accession>A0A4R4E252</accession>
<dbReference type="GO" id="GO:0009103">
    <property type="term" value="P:lipopolysaccharide biosynthetic process"/>
    <property type="evidence" value="ECO:0007669"/>
    <property type="project" value="UniProtKB-ARBA"/>
</dbReference>
<evidence type="ECO:0000256" key="8">
    <source>
        <dbReference type="SAM" id="Phobius"/>
    </source>
</evidence>
<dbReference type="RefSeq" id="WP_132420031.1">
    <property type="nucleotide sequence ID" value="NZ_SKFG01000031.1"/>
</dbReference>
<dbReference type="InterPro" id="IPR038731">
    <property type="entry name" value="RgtA/B/C-like"/>
</dbReference>
<dbReference type="Pfam" id="PF13231">
    <property type="entry name" value="PMT_2"/>
    <property type="match status" value="1"/>
</dbReference>
<evidence type="ECO:0000256" key="1">
    <source>
        <dbReference type="ARBA" id="ARBA00004651"/>
    </source>
</evidence>
<feature type="transmembrane region" description="Helical" evidence="8">
    <location>
        <begin position="9"/>
        <end position="28"/>
    </location>
</feature>
<feature type="transmembrane region" description="Helical" evidence="8">
    <location>
        <begin position="64"/>
        <end position="82"/>
    </location>
</feature>
<gene>
    <name evidence="10" type="ORF">E0485_20990</name>
</gene>
<organism evidence="10 11">
    <name type="scientific">Paenibacillus albiflavus</name>
    <dbReference type="NCBI Taxonomy" id="2545760"/>
    <lineage>
        <taxon>Bacteria</taxon>
        <taxon>Bacillati</taxon>
        <taxon>Bacillota</taxon>
        <taxon>Bacilli</taxon>
        <taxon>Bacillales</taxon>
        <taxon>Paenibacillaceae</taxon>
        <taxon>Paenibacillus</taxon>
    </lineage>
</organism>
<dbReference type="Proteomes" id="UP000295418">
    <property type="component" value="Unassembled WGS sequence"/>
</dbReference>
<name>A0A4R4E252_9BACL</name>
<feature type="transmembrane region" description="Helical" evidence="8">
    <location>
        <begin position="353"/>
        <end position="372"/>
    </location>
</feature>
<evidence type="ECO:0000259" key="9">
    <source>
        <dbReference type="Pfam" id="PF13231"/>
    </source>
</evidence>
<keyword evidence="2" id="KW-1003">Cell membrane</keyword>
<dbReference type="InterPro" id="IPR050297">
    <property type="entry name" value="LipidA_mod_glycosyltrf_83"/>
</dbReference>
<feature type="transmembrane region" description="Helical" evidence="8">
    <location>
        <begin position="187"/>
        <end position="203"/>
    </location>
</feature>
<feature type="transmembrane region" description="Helical" evidence="8">
    <location>
        <begin position="378"/>
        <end position="396"/>
    </location>
</feature>
<keyword evidence="3" id="KW-0328">Glycosyltransferase</keyword>
<dbReference type="OrthoDB" id="136232at2"/>
<keyword evidence="11" id="KW-1185">Reference proteome</keyword>
<comment type="caution">
    <text evidence="10">The sequence shown here is derived from an EMBL/GenBank/DDBJ whole genome shotgun (WGS) entry which is preliminary data.</text>
</comment>
<evidence type="ECO:0000313" key="10">
    <source>
        <dbReference type="EMBL" id="TCZ73584.1"/>
    </source>
</evidence>
<evidence type="ECO:0000256" key="7">
    <source>
        <dbReference type="ARBA" id="ARBA00023136"/>
    </source>
</evidence>
<evidence type="ECO:0000256" key="6">
    <source>
        <dbReference type="ARBA" id="ARBA00022989"/>
    </source>
</evidence>
<evidence type="ECO:0000313" key="11">
    <source>
        <dbReference type="Proteomes" id="UP000295418"/>
    </source>
</evidence>
<dbReference type="AlphaFoldDB" id="A0A4R4E252"/>
<reference evidence="10 11" key="1">
    <citation type="submission" date="2019-03" db="EMBL/GenBank/DDBJ databases">
        <authorList>
            <person name="Kim M.K.M."/>
        </authorList>
    </citation>
    <scope>NUCLEOTIDE SEQUENCE [LARGE SCALE GENOMIC DNA]</scope>
    <source>
        <strain evidence="10 11">18JY21-1</strain>
    </source>
</reference>
<keyword evidence="7 8" id="KW-0472">Membrane</keyword>
<feature type="transmembrane region" description="Helical" evidence="8">
    <location>
        <begin position="94"/>
        <end position="111"/>
    </location>
</feature>
<proteinExistence type="predicted"/>
<feature type="transmembrane region" description="Helical" evidence="8">
    <location>
        <begin position="326"/>
        <end position="346"/>
    </location>
</feature>
<feature type="transmembrane region" description="Helical" evidence="8">
    <location>
        <begin position="210"/>
        <end position="228"/>
    </location>
</feature>
<comment type="subcellular location">
    <subcellularLocation>
        <location evidence="1">Cell membrane</location>
        <topology evidence="1">Multi-pass membrane protein</topology>
    </subcellularLocation>
</comment>
<feature type="transmembrane region" description="Helical" evidence="8">
    <location>
        <begin position="131"/>
        <end position="158"/>
    </location>
</feature>
<keyword evidence="5 8" id="KW-0812">Transmembrane</keyword>
<dbReference type="PROSITE" id="PS51257">
    <property type="entry name" value="PROKAR_LIPOPROTEIN"/>
    <property type="match status" value="1"/>
</dbReference>
<dbReference type="GO" id="GO:0005886">
    <property type="term" value="C:plasma membrane"/>
    <property type="evidence" value="ECO:0007669"/>
    <property type="project" value="UniProtKB-SubCell"/>
</dbReference>
<dbReference type="PANTHER" id="PTHR33908">
    <property type="entry name" value="MANNOSYLTRANSFERASE YKCB-RELATED"/>
    <property type="match status" value="1"/>
</dbReference>
<keyword evidence="6 8" id="KW-1133">Transmembrane helix</keyword>